<dbReference type="EMBL" id="QJKJ01006937">
    <property type="protein sequence ID" value="RDX84844.1"/>
    <property type="molecule type" value="Genomic_DNA"/>
</dbReference>
<dbReference type="AlphaFoldDB" id="A0A371G2R0"/>
<reference evidence="3" key="1">
    <citation type="submission" date="2018-05" db="EMBL/GenBank/DDBJ databases">
        <title>Draft genome of Mucuna pruriens seed.</title>
        <authorList>
            <person name="Nnadi N.E."/>
            <person name="Vos R."/>
            <person name="Hasami M.H."/>
            <person name="Devisetty U.K."/>
            <person name="Aguiy J.C."/>
        </authorList>
    </citation>
    <scope>NUCLEOTIDE SEQUENCE [LARGE SCALE GENOMIC DNA]</scope>
    <source>
        <strain evidence="3">JCA_2017</strain>
    </source>
</reference>
<dbReference type="Pfam" id="PF18210">
    <property type="entry name" value="Knl1_RWD_C"/>
    <property type="match status" value="1"/>
</dbReference>
<protein>
    <recommendedName>
        <fullName evidence="2">Knl1 C-terminal RWD domain-containing protein</fullName>
    </recommendedName>
</protein>
<dbReference type="PANTHER" id="PTHR35707">
    <property type="entry name" value="OS06G0608100 PROTEIN"/>
    <property type="match status" value="1"/>
</dbReference>
<accession>A0A371G2R0</accession>
<evidence type="ECO:0000259" key="2">
    <source>
        <dbReference type="Pfam" id="PF18210"/>
    </source>
</evidence>
<dbReference type="Proteomes" id="UP000257109">
    <property type="component" value="Unassembled WGS sequence"/>
</dbReference>
<comment type="caution">
    <text evidence="3">The sequence shown here is derived from an EMBL/GenBank/DDBJ whole genome shotgun (WGS) entry which is preliminary data.</text>
</comment>
<keyword evidence="4" id="KW-1185">Reference proteome</keyword>
<evidence type="ECO:0000313" key="4">
    <source>
        <dbReference type="Proteomes" id="UP000257109"/>
    </source>
</evidence>
<gene>
    <name evidence="3" type="ORF">CR513_34042</name>
</gene>
<dbReference type="PANTHER" id="PTHR35707:SF1">
    <property type="entry name" value="SPC7 KINETOCHORE PROTEIN DOMAIN-CONTAINING PROTEIN"/>
    <property type="match status" value="1"/>
</dbReference>
<organism evidence="3 4">
    <name type="scientific">Mucuna pruriens</name>
    <name type="common">Velvet bean</name>
    <name type="synonym">Dolichos pruriens</name>
    <dbReference type="NCBI Taxonomy" id="157652"/>
    <lineage>
        <taxon>Eukaryota</taxon>
        <taxon>Viridiplantae</taxon>
        <taxon>Streptophyta</taxon>
        <taxon>Embryophyta</taxon>
        <taxon>Tracheophyta</taxon>
        <taxon>Spermatophyta</taxon>
        <taxon>Magnoliopsida</taxon>
        <taxon>eudicotyledons</taxon>
        <taxon>Gunneridae</taxon>
        <taxon>Pentapetalae</taxon>
        <taxon>rosids</taxon>
        <taxon>fabids</taxon>
        <taxon>Fabales</taxon>
        <taxon>Fabaceae</taxon>
        <taxon>Papilionoideae</taxon>
        <taxon>50 kb inversion clade</taxon>
        <taxon>NPAAA clade</taxon>
        <taxon>indigoferoid/millettioid clade</taxon>
        <taxon>Phaseoleae</taxon>
        <taxon>Mucuna</taxon>
    </lineage>
</organism>
<dbReference type="OrthoDB" id="1929367at2759"/>
<feature type="region of interest" description="Disordered" evidence="1">
    <location>
        <begin position="34"/>
        <end position="112"/>
    </location>
</feature>
<name>A0A371G2R0_MUCPR</name>
<feature type="compositionally biased region" description="Low complexity" evidence="1">
    <location>
        <begin position="92"/>
        <end position="102"/>
    </location>
</feature>
<feature type="non-terminal residue" evidence="3">
    <location>
        <position position="1"/>
    </location>
</feature>
<feature type="domain" description="Knl1 C-terminal RWD" evidence="2">
    <location>
        <begin position="786"/>
        <end position="941"/>
    </location>
</feature>
<feature type="compositionally biased region" description="Low complexity" evidence="1">
    <location>
        <begin position="48"/>
        <end position="58"/>
    </location>
</feature>
<sequence>MEPSKNHAQSEEEEDVTVALKRKRARRVSFADNEVTSVHVFRRDDDSSSPSEAPSDPSLVGFFRDLASDSDDDEEQPQLGPDAEAGNSFLRPIGSPSPGGSSTADDVDDDGGFHGPVSACFIRPDRLSDSGVSDDVTMDSTAFSLHYRSLARSDSGDIKTRQFGLSTPNSQGSFMELTEAKRPGEVVLDAVSAGRDSNDMSIEGDNQRSYQFDRLSPAFNAILAEGGAPKDSPQPSHSSIKARNNCEIKEFIKDATMTVPICRHLDFENANRGTPLRVDEDKGMVLDSDRKSDQVNRNLIPGFTPLSLSGRKQLFMSTPNSSTHAGNKTLPLEQSGLFGPAVCVSHGAAPSSVHRTISKMKTLETTPTMLSLKEGMDRLKARLSKYSPGFSLSNKKDHEYKQDETRQTPLQEKLFSLSPASNRRKGFVDSNGCGIQSLKNICKSSQNEETVDTKMDERNLNLIPAHVSYNDETPKAVEMAASPSQMTHLTKVVNVDLEDSPVEKGKDEIPVLSPTIQEAITQLRSLQDPPRMQDLSPKGNLDGHCLDSSYHSILQVAQSPLTKSGIEISSGKKRKGVEILSNGDNIDKIGRIDGSPEVHENGNGDLQLVLEQTGSMRSEIDKLADQTWKDGDLILKKFLAETNQLLPPSVDKLNLRLIGRLEDILVHMQKVKKAEILCSEIQSQHKITDPPNILRDKRVAETRTLLYNIAYEKAKLQLMHLKRDKLLKKVQQVSSGLQECEMIKLTFIPSSSNSEAMDTQADDSHTRTTLFSSHGKCQVSCKKVLEKKQELETLDSKAKSLSEFLCRYCKIEGDQSYTNAMKVVSEENALQVNTPKFEGLVTLNMLWEIEDFVRKDGCFIVCLNYCGYITQRFTVNTGQSSIIISNNLNDMNIGKTFPNLDAFSAFVFVLNPRTTKKCIGSSSMAHETQITSSLLSNLLDVVEEVQSARIEIRNLVDAKFYSHSVQRLDLQLGVYPGEVFPSQIYDPSSGEQKSLLVDEIRNAAERVRVGYSRIIRLCRCIDQAVQASTK</sequence>
<feature type="non-terminal residue" evidence="3">
    <location>
        <position position="1030"/>
    </location>
</feature>
<evidence type="ECO:0000256" key="1">
    <source>
        <dbReference type="SAM" id="MobiDB-lite"/>
    </source>
</evidence>
<dbReference type="InterPro" id="IPR040850">
    <property type="entry name" value="Knl1_RWD_C"/>
</dbReference>
<proteinExistence type="predicted"/>
<dbReference type="STRING" id="157652.A0A371G2R0"/>
<evidence type="ECO:0000313" key="3">
    <source>
        <dbReference type="EMBL" id="RDX84844.1"/>
    </source>
</evidence>